<feature type="transmembrane region" description="Helical" evidence="2">
    <location>
        <begin position="89"/>
        <end position="108"/>
    </location>
</feature>
<gene>
    <name evidence="4" type="ORF">KL86DPRO_40009</name>
</gene>
<evidence type="ECO:0000256" key="2">
    <source>
        <dbReference type="SAM" id="Phobius"/>
    </source>
</evidence>
<proteinExistence type="predicted"/>
<feature type="compositionally biased region" description="Low complexity" evidence="1">
    <location>
        <begin position="416"/>
        <end position="428"/>
    </location>
</feature>
<sequence length="460" mass="50716">MSQNREDLDDHMFLWVVLLLIILVVIPAIYVAKAGYINDWLLSLSKTQLKAFVPFSEEAQTAWAHISGLDPESLTWERMQGVLTYTGKWVRWPFAFLLVLLGAASIYMGRTRGLVRRLNMESLLQHNAESFACLRPIVGRGKYLLSPESYDSGLWRIARSPVQFALEHGLLLDENGTLFTAEQALQGGLASVDLPAYGCARLDEAKTLAVLQAQLGPVFSGFEALSPGRRALAVSFLAYAAGEKKECVGILDAIANSYTEKDGKAVCRILERSDFAKRLIKPWERHQVVLSEKSITRHTSYELPWFMALLTRARQKGVLASSQFLWLRPLDRALWYALNQCGGRAAWAEAFAAWAHYSAEEKAGQALHEPHVVPAVVSLRDSLSGQGWMADTARRPDGPKASQDVGPQTTPDSNDDSGTASAGSGAAGIEPMPDLVLADAEDDPEMYDANSDPYLAQEQY</sequence>
<dbReference type="InterPro" id="IPR056464">
    <property type="entry name" value="DotM_C"/>
</dbReference>
<dbReference type="EMBL" id="FLUQ01000004">
    <property type="protein sequence ID" value="SBW08066.1"/>
    <property type="molecule type" value="Genomic_DNA"/>
</dbReference>
<name>A0A212K8R8_9DELT</name>
<feature type="region of interest" description="Disordered" evidence="1">
    <location>
        <begin position="388"/>
        <end position="460"/>
    </location>
</feature>
<dbReference type="AlphaFoldDB" id="A0A212K8R8"/>
<protein>
    <recommendedName>
        <fullName evidence="3">DotM C-terminal cytoplasmic domain-containing protein</fullName>
    </recommendedName>
</protein>
<keyword evidence="2" id="KW-1133">Transmembrane helix</keyword>
<organism evidence="4">
    <name type="scientific">uncultured delta proteobacterium</name>
    <dbReference type="NCBI Taxonomy" id="34034"/>
    <lineage>
        <taxon>Bacteria</taxon>
        <taxon>Deltaproteobacteria</taxon>
        <taxon>environmental samples</taxon>
    </lineage>
</organism>
<feature type="domain" description="DotM C-terminal cytoplasmic" evidence="3">
    <location>
        <begin position="206"/>
        <end position="380"/>
    </location>
</feature>
<evidence type="ECO:0000313" key="4">
    <source>
        <dbReference type="EMBL" id="SBW08066.1"/>
    </source>
</evidence>
<keyword evidence="2" id="KW-0812">Transmembrane</keyword>
<keyword evidence="2" id="KW-0472">Membrane</keyword>
<evidence type="ECO:0000259" key="3">
    <source>
        <dbReference type="Pfam" id="PF23127"/>
    </source>
</evidence>
<reference evidence="4" key="1">
    <citation type="submission" date="2016-04" db="EMBL/GenBank/DDBJ databases">
        <authorList>
            <person name="Evans L.H."/>
            <person name="Alamgir A."/>
            <person name="Owens N."/>
            <person name="Weber N.D."/>
            <person name="Virtaneva K."/>
            <person name="Barbian K."/>
            <person name="Babar A."/>
            <person name="Rosenke K."/>
        </authorList>
    </citation>
    <scope>NUCLEOTIDE SEQUENCE</scope>
    <source>
        <strain evidence="4">86</strain>
    </source>
</reference>
<accession>A0A212K8R8</accession>
<evidence type="ECO:0000256" key="1">
    <source>
        <dbReference type="SAM" id="MobiDB-lite"/>
    </source>
</evidence>
<feature type="transmembrane region" description="Helical" evidence="2">
    <location>
        <begin position="12"/>
        <end position="32"/>
    </location>
</feature>
<dbReference type="Pfam" id="PF23127">
    <property type="entry name" value="DotM_C"/>
    <property type="match status" value="1"/>
</dbReference>